<keyword evidence="6" id="KW-1185">Reference proteome</keyword>
<dbReference type="InterPro" id="IPR018060">
    <property type="entry name" value="HTH_AraC"/>
</dbReference>
<dbReference type="PROSITE" id="PS01124">
    <property type="entry name" value="HTH_ARAC_FAMILY_2"/>
    <property type="match status" value="1"/>
</dbReference>
<evidence type="ECO:0000256" key="3">
    <source>
        <dbReference type="ARBA" id="ARBA00023163"/>
    </source>
</evidence>
<name>A0ABY4RP50_9BACL</name>
<keyword evidence="2" id="KW-0238">DNA-binding</keyword>
<gene>
    <name evidence="5" type="primary">btr_13</name>
    <name evidence="5" type="ORF">SK3146_03455</name>
</gene>
<protein>
    <submittedName>
        <fullName evidence="5">HTH-type transcriptional activator Btr</fullName>
    </submittedName>
</protein>
<dbReference type="Pfam" id="PF02311">
    <property type="entry name" value="AraC_binding"/>
    <property type="match status" value="1"/>
</dbReference>
<feature type="domain" description="HTH araC/xylS-type" evidence="4">
    <location>
        <begin position="183"/>
        <end position="226"/>
    </location>
</feature>
<dbReference type="InterPro" id="IPR037923">
    <property type="entry name" value="HTH-like"/>
</dbReference>
<dbReference type="Proteomes" id="UP001057134">
    <property type="component" value="Chromosome"/>
</dbReference>
<dbReference type="SUPFAM" id="SSF46689">
    <property type="entry name" value="Homeodomain-like"/>
    <property type="match status" value="1"/>
</dbReference>
<proteinExistence type="predicted"/>
<sequence length="226" mass="25511">MYARQSIEPPLTHEEKKEEFMIMLKEIEPVKGAGGWEMEPRFTESQVLVAVASGQGRLLIGNRSCLLRQDRVYAVPPGETYGASADPAEGLGLFLLRFDVYRPDPASGEVLRVEPGDSLLLGRGEIPFSSAAGSAALCQTIHSLWQSADRLERFRAQMLFQELLYTTMKASGRTEEDSLSALERARDYMKTHYQHNLSIEQLTRLADISPKYFVDLFKKLMKRSFC</sequence>
<reference evidence="5" key="2">
    <citation type="journal article" date="2021" name="J Anim Sci Technol">
        <title>Complete genome sequence of Paenibacillus konkukensis sp. nov. SK3146 as a potential probiotic strain.</title>
        <authorList>
            <person name="Jung H.I."/>
            <person name="Park S."/>
            <person name="Niu K.M."/>
            <person name="Lee S.W."/>
            <person name="Kothari D."/>
            <person name="Yi K.J."/>
            <person name="Kim S.K."/>
        </authorList>
    </citation>
    <scope>NUCLEOTIDE SEQUENCE</scope>
    <source>
        <strain evidence="5">SK3146</strain>
    </source>
</reference>
<evidence type="ECO:0000313" key="5">
    <source>
        <dbReference type="EMBL" id="UQZ84222.1"/>
    </source>
</evidence>
<dbReference type="SUPFAM" id="SSF51215">
    <property type="entry name" value="Regulatory protein AraC"/>
    <property type="match status" value="1"/>
</dbReference>
<organism evidence="5 6">
    <name type="scientific">Paenibacillus konkukensis</name>
    <dbReference type="NCBI Taxonomy" id="2020716"/>
    <lineage>
        <taxon>Bacteria</taxon>
        <taxon>Bacillati</taxon>
        <taxon>Bacillota</taxon>
        <taxon>Bacilli</taxon>
        <taxon>Bacillales</taxon>
        <taxon>Paenibacillaceae</taxon>
        <taxon>Paenibacillus</taxon>
    </lineage>
</organism>
<dbReference type="InterPro" id="IPR003313">
    <property type="entry name" value="AraC-bd"/>
</dbReference>
<evidence type="ECO:0000313" key="6">
    <source>
        <dbReference type="Proteomes" id="UP001057134"/>
    </source>
</evidence>
<dbReference type="RefSeq" id="WP_249860007.1">
    <property type="nucleotide sequence ID" value="NZ_CP027059.1"/>
</dbReference>
<evidence type="ECO:0000256" key="2">
    <source>
        <dbReference type="ARBA" id="ARBA00023125"/>
    </source>
</evidence>
<keyword evidence="3" id="KW-0804">Transcription</keyword>
<evidence type="ECO:0000259" key="4">
    <source>
        <dbReference type="PROSITE" id="PS01124"/>
    </source>
</evidence>
<accession>A0ABY4RP50</accession>
<dbReference type="EMBL" id="CP027059">
    <property type="protein sequence ID" value="UQZ84222.1"/>
    <property type="molecule type" value="Genomic_DNA"/>
</dbReference>
<dbReference type="InterPro" id="IPR009057">
    <property type="entry name" value="Homeodomain-like_sf"/>
</dbReference>
<dbReference type="Gene3D" id="1.10.10.60">
    <property type="entry name" value="Homeodomain-like"/>
    <property type="match status" value="1"/>
</dbReference>
<keyword evidence="1" id="KW-0805">Transcription regulation</keyword>
<reference evidence="5" key="1">
    <citation type="submission" date="2018-02" db="EMBL/GenBank/DDBJ databases">
        <authorList>
            <person name="Kim S.-K."/>
            <person name="Jung H.-I."/>
            <person name="Lee S.-W."/>
        </authorList>
    </citation>
    <scope>NUCLEOTIDE SEQUENCE</scope>
    <source>
        <strain evidence="5">SK3146</strain>
    </source>
</reference>
<evidence type="ECO:0000256" key="1">
    <source>
        <dbReference type="ARBA" id="ARBA00023015"/>
    </source>
</evidence>